<feature type="region of interest" description="Disordered" evidence="1">
    <location>
        <begin position="1"/>
        <end position="24"/>
    </location>
</feature>
<sequence length="261" mass="28325">MKTAIAKGNAGGTLRRRRAPPRAAAPAVVALRPAAAAEEEWVRVRTASLSAKHVARQATAEEASGATWATNRGRRSTALWTEPTAGHVSPRGSSREQSLALNGRPPRPRRRRRQDPEEDHREKEEGDQAPLHDGAPRRGRRHWRTARGRESSSFGGGARARDSARRGGWLTLDSVGFVVFGRGWLLLLGLFRLVRGRVETSNPRRLLACVAEQQVQPEPGSPARAPAMRCVMRARSGGKRPDTANLDGPAVDSSGGVARPF</sequence>
<accession>B9G0Z7</accession>
<feature type="compositionally biased region" description="Basic and acidic residues" evidence="1">
    <location>
        <begin position="114"/>
        <end position="126"/>
    </location>
</feature>
<evidence type="ECO:0000313" key="2">
    <source>
        <dbReference type="EMBL" id="EEE68714.1"/>
    </source>
</evidence>
<feature type="compositionally biased region" description="Basic residues" evidence="1">
    <location>
        <begin position="137"/>
        <end position="146"/>
    </location>
</feature>
<dbReference type="Proteomes" id="UP000007752">
    <property type="component" value="Chromosome 8"/>
</dbReference>
<dbReference type="AlphaFoldDB" id="B9G0Z7"/>
<protein>
    <submittedName>
        <fullName evidence="2">Uncharacterized protein</fullName>
    </submittedName>
</protein>
<name>B9G0Z7_ORYSJ</name>
<organism evidence="2">
    <name type="scientific">Oryza sativa subsp. japonica</name>
    <name type="common">Rice</name>
    <dbReference type="NCBI Taxonomy" id="39947"/>
    <lineage>
        <taxon>Eukaryota</taxon>
        <taxon>Viridiplantae</taxon>
        <taxon>Streptophyta</taxon>
        <taxon>Embryophyta</taxon>
        <taxon>Tracheophyta</taxon>
        <taxon>Spermatophyta</taxon>
        <taxon>Magnoliopsida</taxon>
        <taxon>Liliopsida</taxon>
        <taxon>Poales</taxon>
        <taxon>Poaceae</taxon>
        <taxon>BOP clade</taxon>
        <taxon>Oryzoideae</taxon>
        <taxon>Oryzeae</taxon>
        <taxon>Oryzinae</taxon>
        <taxon>Oryza</taxon>
        <taxon>Oryza sativa</taxon>
    </lineage>
</organism>
<feature type="region of interest" description="Disordered" evidence="1">
    <location>
        <begin position="235"/>
        <end position="261"/>
    </location>
</feature>
<proteinExistence type="predicted"/>
<reference evidence="2" key="2">
    <citation type="submission" date="2008-12" db="EMBL/GenBank/DDBJ databases">
        <title>Improved gene annotation of the rice (Oryza sativa) genomes.</title>
        <authorList>
            <person name="Wang J."/>
            <person name="Li R."/>
            <person name="Fan W."/>
            <person name="Huang Q."/>
            <person name="Zhang J."/>
            <person name="Zhou Y."/>
            <person name="Hu Y."/>
            <person name="Zi S."/>
            <person name="Li J."/>
            <person name="Ni P."/>
            <person name="Zheng H."/>
            <person name="Zhang Y."/>
            <person name="Zhao M."/>
            <person name="Hao Q."/>
            <person name="McDermott J."/>
            <person name="Samudrala R."/>
            <person name="Kristiansen K."/>
            <person name="Wong G.K.-S."/>
        </authorList>
    </citation>
    <scope>NUCLEOTIDE SEQUENCE</scope>
</reference>
<evidence type="ECO:0000256" key="1">
    <source>
        <dbReference type="SAM" id="MobiDB-lite"/>
    </source>
</evidence>
<reference evidence="2" key="1">
    <citation type="journal article" date="2005" name="PLoS Biol.">
        <title>The genomes of Oryza sativa: a history of duplications.</title>
        <authorList>
            <person name="Yu J."/>
            <person name="Wang J."/>
            <person name="Lin W."/>
            <person name="Li S."/>
            <person name="Li H."/>
            <person name="Zhou J."/>
            <person name="Ni P."/>
            <person name="Dong W."/>
            <person name="Hu S."/>
            <person name="Zeng C."/>
            <person name="Zhang J."/>
            <person name="Zhang Y."/>
            <person name="Li R."/>
            <person name="Xu Z."/>
            <person name="Li S."/>
            <person name="Li X."/>
            <person name="Zheng H."/>
            <person name="Cong L."/>
            <person name="Lin L."/>
            <person name="Yin J."/>
            <person name="Geng J."/>
            <person name="Li G."/>
            <person name="Shi J."/>
            <person name="Liu J."/>
            <person name="Lv H."/>
            <person name="Li J."/>
            <person name="Wang J."/>
            <person name="Deng Y."/>
            <person name="Ran L."/>
            <person name="Shi X."/>
            <person name="Wang X."/>
            <person name="Wu Q."/>
            <person name="Li C."/>
            <person name="Ren X."/>
            <person name="Wang J."/>
            <person name="Wang X."/>
            <person name="Li D."/>
            <person name="Liu D."/>
            <person name="Zhang X."/>
            <person name="Ji Z."/>
            <person name="Zhao W."/>
            <person name="Sun Y."/>
            <person name="Zhang Z."/>
            <person name="Bao J."/>
            <person name="Han Y."/>
            <person name="Dong L."/>
            <person name="Ji J."/>
            <person name="Chen P."/>
            <person name="Wu S."/>
            <person name="Liu J."/>
            <person name="Xiao Y."/>
            <person name="Bu D."/>
            <person name="Tan J."/>
            <person name="Yang L."/>
            <person name="Ye C."/>
            <person name="Zhang J."/>
            <person name="Xu J."/>
            <person name="Zhou Y."/>
            <person name="Yu Y."/>
            <person name="Zhang B."/>
            <person name="Zhuang S."/>
            <person name="Wei H."/>
            <person name="Liu B."/>
            <person name="Lei M."/>
            <person name="Yu H."/>
            <person name="Li Y."/>
            <person name="Xu H."/>
            <person name="Wei S."/>
            <person name="He X."/>
            <person name="Fang L."/>
            <person name="Zhang Z."/>
            <person name="Zhang Y."/>
            <person name="Huang X."/>
            <person name="Su Z."/>
            <person name="Tong W."/>
            <person name="Li J."/>
            <person name="Tong Z."/>
            <person name="Li S."/>
            <person name="Ye J."/>
            <person name="Wang L."/>
            <person name="Fang L."/>
            <person name="Lei T."/>
            <person name="Chen C."/>
            <person name="Chen H."/>
            <person name="Xu Z."/>
            <person name="Li H."/>
            <person name="Huang H."/>
            <person name="Zhang F."/>
            <person name="Xu H."/>
            <person name="Li N."/>
            <person name="Zhao C."/>
            <person name="Li S."/>
            <person name="Dong L."/>
            <person name="Huang Y."/>
            <person name="Li L."/>
            <person name="Xi Y."/>
            <person name="Qi Q."/>
            <person name="Li W."/>
            <person name="Zhang B."/>
            <person name="Hu W."/>
            <person name="Zhang Y."/>
            <person name="Tian X."/>
            <person name="Jiao Y."/>
            <person name="Liang X."/>
            <person name="Jin J."/>
            <person name="Gao L."/>
            <person name="Zheng W."/>
            <person name="Hao B."/>
            <person name="Liu S."/>
            <person name="Wang W."/>
            <person name="Yuan L."/>
            <person name="Cao M."/>
            <person name="McDermott J."/>
            <person name="Samudrala R."/>
            <person name="Wang J."/>
            <person name="Wong G.K."/>
            <person name="Yang H."/>
        </authorList>
    </citation>
    <scope>NUCLEOTIDE SEQUENCE [LARGE SCALE GENOMIC DNA]</scope>
</reference>
<dbReference type="EMBL" id="CM000145">
    <property type="protein sequence ID" value="EEE68714.1"/>
    <property type="molecule type" value="Genomic_DNA"/>
</dbReference>
<feature type="compositionally biased region" description="Polar residues" evidence="1">
    <location>
        <begin position="91"/>
        <end position="100"/>
    </location>
</feature>
<feature type="region of interest" description="Disordered" evidence="1">
    <location>
        <begin position="59"/>
        <end position="163"/>
    </location>
</feature>
<gene>
    <name evidence="2" type="ORF">OsJ_27371</name>
</gene>